<sequence length="95" mass="10674">MTGRHNRIERTSMSPIFPAHMPDSSLVQLSFRRDRIVALVEILPALNKVLARALPPGERSWLEAACEEADREIDRIVYELYGLTEEEIAVVEGAG</sequence>
<dbReference type="AlphaFoldDB" id="A0A1M4MPG8"/>
<evidence type="ECO:0000313" key="2">
    <source>
        <dbReference type="Proteomes" id="UP000184671"/>
    </source>
</evidence>
<dbReference type="EMBL" id="FMID01000067">
    <property type="protein sequence ID" value="SCL76757.1"/>
    <property type="molecule type" value="Genomic_DNA"/>
</dbReference>
<reference evidence="1 2" key="1">
    <citation type="submission" date="2016-08" db="EMBL/GenBank/DDBJ databases">
        <authorList>
            <person name="Seilhamer J.J."/>
        </authorList>
    </citation>
    <scope>NUCLEOTIDE SEQUENCE [LARGE SCALE GENOMIC DNA]</scope>
    <source>
        <strain evidence="1">L21-II-0</strain>
    </source>
</reference>
<evidence type="ECO:0000313" key="1">
    <source>
        <dbReference type="EMBL" id="SCL76757.1"/>
    </source>
</evidence>
<dbReference type="Proteomes" id="UP000184671">
    <property type="component" value="Unassembled WGS sequence"/>
</dbReference>
<dbReference type="STRING" id="118126.L21_2700"/>
<proteinExistence type="predicted"/>
<name>A0A1M4MPG8_9EURY</name>
<accession>A0A1M4MPG8</accession>
<protein>
    <submittedName>
        <fullName evidence="1">Uncharacterized protein</fullName>
    </submittedName>
</protein>
<gene>
    <name evidence="1" type="ORF">L21_2700</name>
</gene>
<organism evidence="1 2">
    <name type="scientific">Methanoculleus chikugoensis</name>
    <dbReference type="NCBI Taxonomy" id="118126"/>
    <lineage>
        <taxon>Archaea</taxon>
        <taxon>Methanobacteriati</taxon>
        <taxon>Methanobacteriota</taxon>
        <taxon>Stenosarchaea group</taxon>
        <taxon>Methanomicrobia</taxon>
        <taxon>Methanomicrobiales</taxon>
        <taxon>Methanomicrobiaceae</taxon>
        <taxon>Methanoculleus</taxon>
    </lineage>
</organism>